<evidence type="ECO:0000256" key="1">
    <source>
        <dbReference type="SAM" id="MobiDB-lite"/>
    </source>
</evidence>
<feature type="compositionally biased region" description="Low complexity" evidence="1">
    <location>
        <begin position="90"/>
        <end position="124"/>
    </location>
</feature>
<dbReference type="Proteomes" id="UP000515211">
    <property type="component" value="Chromosome 4"/>
</dbReference>
<reference evidence="2" key="1">
    <citation type="journal article" date="2016" name="Nat. Genet.">
        <title>The genome sequences of Arachis duranensis and Arachis ipaensis, the diploid ancestors of cultivated peanut.</title>
        <authorList>
            <person name="Bertioli D.J."/>
            <person name="Cannon S.B."/>
            <person name="Froenicke L."/>
            <person name="Huang G."/>
            <person name="Farmer A.D."/>
            <person name="Cannon E.K."/>
            <person name="Liu X."/>
            <person name="Gao D."/>
            <person name="Clevenger J."/>
            <person name="Dash S."/>
            <person name="Ren L."/>
            <person name="Moretzsohn M.C."/>
            <person name="Shirasawa K."/>
            <person name="Huang W."/>
            <person name="Vidigal B."/>
            <person name="Abernathy B."/>
            <person name="Chu Y."/>
            <person name="Niederhuth C.E."/>
            <person name="Umale P."/>
            <person name="Araujo A.C."/>
            <person name="Kozik A."/>
            <person name="Kim K.D."/>
            <person name="Burow M.D."/>
            <person name="Varshney R.K."/>
            <person name="Wang X."/>
            <person name="Zhang X."/>
            <person name="Barkley N."/>
            <person name="Guimaraes P.M."/>
            <person name="Isobe S."/>
            <person name="Guo B."/>
            <person name="Liao B."/>
            <person name="Stalker H.T."/>
            <person name="Schmitz R.J."/>
            <person name="Scheffler B.E."/>
            <person name="Leal-Bertioli S.C."/>
            <person name="Xun X."/>
            <person name="Jackson S.A."/>
            <person name="Michelmore R."/>
            <person name="Ozias-Akins P."/>
        </authorList>
    </citation>
    <scope>NUCLEOTIDE SEQUENCE [LARGE SCALE GENOMIC DNA]</scope>
    <source>
        <strain evidence="2">cv. V14167</strain>
    </source>
</reference>
<organism evidence="2 3">
    <name type="scientific">Arachis duranensis</name>
    <name type="common">Wild peanut</name>
    <dbReference type="NCBI Taxonomy" id="130453"/>
    <lineage>
        <taxon>Eukaryota</taxon>
        <taxon>Viridiplantae</taxon>
        <taxon>Streptophyta</taxon>
        <taxon>Embryophyta</taxon>
        <taxon>Tracheophyta</taxon>
        <taxon>Spermatophyta</taxon>
        <taxon>Magnoliopsida</taxon>
        <taxon>eudicotyledons</taxon>
        <taxon>Gunneridae</taxon>
        <taxon>Pentapetalae</taxon>
        <taxon>rosids</taxon>
        <taxon>fabids</taxon>
        <taxon>Fabales</taxon>
        <taxon>Fabaceae</taxon>
        <taxon>Papilionoideae</taxon>
        <taxon>50 kb inversion clade</taxon>
        <taxon>dalbergioids sensu lato</taxon>
        <taxon>Dalbergieae</taxon>
        <taxon>Pterocarpus clade</taxon>
        <taxon>Arachis</taxon>
    </lineage>
</organism>
<dbReference type="GeneID" id="107484384"/>
<dbReference type="PANTHER" id="PTHR33144:SF45">
    <property type="entry name" value="TRANSPOSASE TNP1_EN_SPM-LIKE DOMAIN-CONTAINING PROTEIN"/>
    <property type="match status" value="1"/>
</dbReference>
<feature type="compositionally biased region" description="Polar residues" evidence="1">
    <location>
        <begin position="529"/>
        <end position="539"/>
    </location>
</feature>
<feature type="region of interest" description="Disordered" evidence="1">
    <location>
        <begin position="77"/>
        <end position="169"/>
    </location>
</feature>
<proteinExistence type="predicted"/>
<accession>A0A6P5NF37</accession>
<reference evidence="3" key="2">
    <citation type="submission" date="2025-08" db="UniProtKB">
        <authorList>
            <consortium name="RefSeq"/>
        </authorList>
    </citation>
    <scope>IDENTIFICATION</scope>
    <source>
        <tissue evidence="3">Whole plant</tissue>
    </source>
</reference>
<gene>
    <name evidence="3" type="primary">LOC107484384</name>
</gene>
<sequence length="539" mass="58836">MPKQKKYKNLLKAAAANSSQDKSVAAANSSQDKSVAAANSSQDKSVAAANSSQDKSIASNASQVKFLAAANSFRNKSAAAANSFRDKSVAAANSSWDKSAASNSSRDKSAASNSSQDKSAASNSSRDKSTAVASSSRDKSAALNFSEPSSVAPTISEHPSEPKRKRGRESKHYWTVDAIDEYENSTRLHLLVKDVHNLLAGLRIVVNFDRQHAAIGEAAGLLAGICGQLATDCVAFPISFDKWSDIPESFFENQWNIFFQARFCFKVCDSLAKQFLLQSLGKKWREHRIKLWNEFYDPRLSKTEIINNTPEDITLDQWALFVEYRLKPETQKLCKRNQEIRQKQIIPHTSGAKSIARRRAELTEETGKEVSRVQMWDITHKKTDGSYVNEKAKEIAEKIEAYSSQQAVESTVNSPLDALGVVLGKEHPGRVRGLGMGAVPTVAFKNNTTRISQMNLGSSNDASTSSTCGSNVQKELDTVKAQLQALVSYIAFKEGGKIPVELAGMFPTQQISQGLDQESEIPSPRELGSRSSGASNKEA</sequence>
<feature type="region of interest" description="Disordered" evidence="1">
    <location>
        <begin position="1"/>
        <end position="57"/>
    </location>
</feature>
<dbReference type="AlphaFoldDB" id="A0A6P5NF37"/>
<dbReference type="InterPro" id="IPR004252">
    <property type="entry name" value="Probable_transposase_24"/>
</dbReference>
<feature type="compositionally biased region" description="Low complexity" evidence="1">
    <location>
        <begin position="10"/>
        <end position="20"/>
    </location>
</feature>
<dbReference type="KEGG" id="adu:107484384"/>
<protein>
    <submittedName>
        <fullName evidence="3">Uncharacterized protein LOC107484384</fullName>
    </submittedName>
</protein>
<dbReference type="Pfam" id="PF03004">
    <property type="entry name" value="Transposase_24"/>
    <property type="match status" value="1"/>
</dbReference>
<feature type="region of interest" description="Disordered" evidence="1">
    <location>
        <begin position="511"/>
        <end position="539"/>
    </location>
</feature>
<evidence type="ECO:0000313" key="2">
    <source>
        <dbReference type="Proteomes" id="UP000515211"/>
    </source>
</evidence>
<feature type="compositionally biased region" description="Polar residues" evidence="1">
    <location>
        <begin position="26"/>
        <end position="57"/>
    </location>
</feature>
<dbReference type="PANTHER" id="PTHR33144">
    <property type="entry name" value="OS10G0409366 PROTEIN-RELATED"/>
    <property type="match status" value="1"/>
</dbReference>
<dbReference type="RefSeq" id="XP_020996127.1">
    <property type="nucleotide sequence ID" value="XM_021140468.2"/>
</dbReference>
<name>A0A6P5NF37_ARADU</name>
<keyword evidence="2" id="KW-1185">Reference proteome</keyword>
<evidence type="ECO:0000313" key="3">
    <source>
        <dbReference type="RefSeq" id="XP_020996127.1"/>
    </source>
</evidence>